<evidence type="ECO:0000256" key="1">
    <source>
        <dbReference type="ARBA" id="ARBA00022679"/>
    </source>
</evidence>
<evidence type="ECO:0000259" key="2">
    <source>
        <dbReference type="PROSITE" id="PS51186"/>
    </source>
</evidence>
<dbReference type="InterPro" id="IPR050769">
    <property type="entry name" value="NAT_camello-type"/>
</dbReference>
<reference evidence="3" key="2">
    <citation type="submission" date="2025-09" db="UniProtKB">
        <authorList>
            <consortium name="Ensembl"/>
        </authorList>
    </citation>
    <scope>IDENTIFICATION</scope>
</reference>
<sequence length="265" mass="29945">MSTYFINIIRPYKPTDKSVIVSLFRFGILKHVYPAFFKAMSHPDHIGVTLSVSVARYVLCGSSYFQAVLFGGAWACLVYYCCHEIYDAYLRRMLEAEVADIQANFSDSQANGFWVVEMVLNGKSEVARMLAAVKSDGWDADAVDAPSLEVFQLVVSFNQRRKGLETQLLETAVEFCKEQGLSRVIVEISSLQTAAISLFRKLGFTVTSVNICITNIIYSYMSRCTHTRGDAGEYFTKTLFSGTKGDELRKTFNSGQRTWDWEHFL</sequence>
<protein>
    <recommendedName>
        <fullName evidence="2">N-acetyltransferase domain-containing protein</fullName>
    </recommendedName>
</protein>
<accession>A0A671QJF6</accession>
<dbReference type="Proteomes" id="UP000472260">
    <property type="component" value="Unassembled WGS sequence"/>
</dbReference>
<dbReference type="SUPFAM" id="SSF55729">
    <property type="entry name" value="Acyl-CoA N-acyltransferases (Nat)"/>
    <property type="match status" value="1"/>
</dbReference>
<dbReference type="PANTHER" id="PTHR13947">
    <property type="entry name" value="GNAT FAMILY N-ACETYLTRANSFERASE"/>
    <property type="match status" value="1"/>
</dbReference>
<organism evidence="3 4">
    <name type="scientific">Sinocyclocheilus anshuiensis</name>
    <dbReference type="NCBI Taxonomy" id="1608454"/>
    <lineage>
        <taxon>Eukaryota</taxon>
        <taxon>Metazoa</taxon>
        <taxon>Chordata</taxon>
        <taxon>Craniata</taxon>
        <taxon>Vertebrata</taxon>
        <taxon>Euteleostomi</taxon>
        <taxon>Actinopterygii</taxon>
        <taxon>Neopterygii</taxon>
        <taxon>Teleostei</taxon>
        <taxon>Ostariophysi</taxon>
        <taxon>Cypriniformes</taxon>
        <taxon>Cyprinidae</taxon>
        <taxon>Cyprininae</taxon>
        <taxon>Sinocyclocheilus</taxon>
    </lineage>
</organism>
<name>A0A671QJF6_9TELE</name>
<keyword evidence="4" id="KW-1185">Reference proteome</keyword>
<dbReference type="PROSITE" id="PS51186">
    <property type="entry name" value="GNAT"/>
    <property type="match status" value="1"/>
</dbReference>
<dbReference type="AlphaFoldDB" id="A0A671QJF6"/>
<dbReference type="InterPro" id="IPR000182">
    <property type="entry name" value="GNAT_dom"/>
</dbReference>
<feature type="domain" description="N-acetyltransferase" evidence="2">
    <location>
        <begin position="77"/>
        <end position="223"/>
    </location>
</feature>
<dbReference type="Ensembl" id="ENSSANT00000075385.1">
    <property type="protein sequence ID" value="ENSSANP00000070909.1"/>
    <property type="gene ID" value="ENSSANG00000035392.1"/>
</dbReference>
<dbReference type="PANTHER" id="PTHR13947:SF54">
    <property type="entry name" value="N-ACETYLTRANSFERASE CML3-RELATED"/>
    <property type="match status" value="1"/>
</dbReference>
<keyword evidence="1" id="KW-0808">Transferase</keyword>
<dbReference type="Pfam" id="PF00583">
    <property type="entry name" value="Acetyltransf_1"/>
    <property type="match status" value="1"/>
</dbReference>
<reference evidence="3" key="1">
    <citation type="submission" date="2025-08" db="UniProtKB">
        <authorList>
            <consortium name="Ensembl"/>
        </authorList>
    </citation>
    <scope>IDENTIFICATION</scope>
</reference>
<proteinExistence type="predicted"/>
<dbReference type="Gene3D" id="3.40.630.30">
    <property type="match status" value="1"/>
</dbReference>
<dbReference type="InterPro" id="IPR016181">
    <property type="entry name" value="Acyl_CoA_acyltransferase"/>
</dbReference>
<evidence type="ECO:0000313" key="3">
    <source>
        <dbReference type="Ensembl" id="ENSSANP00000070909.1"/>
    </source>
</evidence>
<dbReference type="CDD" id="cd04301">
    <property type="entry name" value="NAT_SF"/>
    <property type="match status" value="1"/>
</dbReference>
<evidence type="ECO:0000313" key="4">
    <source>
        <dbReference type="Proteomes" id="UP000472260"/>
    </source>
</evidence>
<dbReference type="GO" id="GO:0008080">
    <property type="term" value="F:N-acetyltransferase activity"/>
    <property type="evidence" value="ECO:0007669"/>
    <property type="project" value="InterPro"/>
</dbReference>